<protein>
    <recommendedName>
        <fullName evidence="4">ATP-binding protein</fullName>
    </recommendedName>
</protein>
<accession>A0ABD5XSK3</accession>
<dbReference type="EMBL" id="JBHSZG010000001">
    <property type="protein sequence ID" value="MFC7136496.1"/>
    <property type="molecule type" value="Genomic_DNA"/>
</dbReference>
<keyword evidence="1" id="KW-0812">Transmembrane</keyword>
<keyword evidence="1" id="KW-0472">Membrane</keyword>
<gene>
    <name evidence="2" type="ORF">ACFQRB_08100</name>
</gene>
<feature type="transmembrane region" description="Helical" evidence="1">
    <location>
        <begin position="31"/>
        <end position="52"/>
    </location>
</feature>
<sequence>MHPLLRALLALAAAPVVLALAFVLAPDPTGGLPLLAGLVGSAVAVPAAYLTLGRGEA</sequence>
<organism evidence="2 3">
    <name type="scientific">Halobaculum litoreum</name>
    <dbReference type="NCBI Taxonomy" id="3031998"/>
    <lineage>
        <taxon>Archaea</taxon>
        <taxon>Methanobacteriati</taxon>
        <taxon>Methanobacteriota</taxon>
        <taxon>Stenosarchaea group</taxon>
        <taxon>Halobacteria</taxon>
        <taxon>Halobacteriales</taxon>
        <taxon>Haloferacaceae</taxon>
        <taxon>Halobaculum</taxon>
    </lineage>
</organism>
<evidence type="ECO:0000313" key="3">
    <source>
        <dbReference type="Proteomes" id="UP001596368"/>
    </source>
</evidence>
<dbReference type="RefSeq" id="WP_284011922.1">
    <property type="nucleotide sequence ID" value="NZ_CP126156.1"/>
</dbReference>
<dbReference type="GeneID" id="81121861"/>
<reference evidence="2 3" key="1">
    <citation type="journal article" date="2019" name="Int. J. Syst. Evol. Microbiol.">
        <title>The Global Catalogue of Microorganisms (GCM) 10K type strain sequencing project: providing services to taxonomists for standard genome sequencing and annotation.</title>
        <authorList>
            <consortium name="The Broad Institute Genomics Platform"/>
            <consortium name="The Broad Institute Genome Sequencing Center for Infectious Disease"/>
            <person name="Wu L."/>
            <person name="Ma J."/>
        </authorList>
    </citation>
    <scope>NUCLEOTIDE SEQUENCE [LARGE SCALE GENOMIC DNA]</scope>
    <source>
        <strain evidence="2 3">DT92</strain>
    </source>
</reference>
<name>A0ABD5XSK3_9EURY</name>
<dbReference type="Proteomes" id="UP001596368">
    <property type="component" value="Unassembled WGS sequence"/>
</dbReference>
<dbReference type="AlphaFoldDB" id="A0ABD5XSK3"/>
<keyword evidence="3" id="KW-1185">Reference proteome</keyword>
<evidence type="ECO:0000256" key="1">
    <source>
        <dbReference type="SAM" id="Phobius"/>
    </source>
</evidence>
<comment type="caution">
    <text evidence="2">The sequence shown here is derived from an EMBL/GenBank/DDBJ whole genome shotgun (WGS) entry which is preliminary data.</text>
</comment>
<evidence type="ECO:0008006" key="4">
    <source>
        <dbReference type="Google" id="ProtNLM"/>
    </source>
</evidence>
<keyword evidence="1" id="KW-1133">Transmembrane helix</keyword>
<proteinExistence type="predicted"/>
<evidence type="ECO:0000313" key="2">
    <source>
        <dbReference type="EMBL" id="MFC7136496.1"/>
    </source>
</evidence>